<comment type="caution">
    <text evidence="1">The sequence shown here is derived from an EMBL/GenBank/DDBJ whole genome shotgun (WGS) entry which is preliminary data.</text>
</comment>
<dbReference type="RefSeq" id="WP_187247140.1">
    <property type="nucleotide sequence ID" value="NZ_BAAAOK010000040.1"/>
</dbReference>
<evidence type="ECO:0000313" key="1">
    <source>
        <dbReference type="EMBL" id="MBC6470092.1"/>
    </source>
</evidence>
<proteinExistence type="predicted"/>
<accession>A0ABR7LZ18</accession>
<dbReference type="EMBL" id="JABVEC010000036">
    <property type="protein sequence ID" value="MBC6470092.1"/>
    <property type="molecule type" value="Genomic_DNA"/>
</dbReference>
<sequence>MGDVRFGVKGEWSEPRVLQVQFQGISGHEVGQFRNGSRQIVVSPPESSSGEFVFPYAETLTAE</sequence>
<gene>
    <name evidence="1" type="ORF">HKK74_32065</name>
</gene>
<keyword evidence="2" id="KW-1185">Reference proteome</keyword>
<protein>
    <submittedName>
        <fullName evidence="1">Uncharacterized protein</fullName>
    </submittedName>
</protein>
<reference evidence="1 2" key="1">
    <citation type="submission" date="2020-06" db="EMBL/GenBank/DDBJ databases">
        <title>Actinomadura xiongansis sp. nov., isolated from soil of Baiyangdian.</title>
        <authorList>
            <person name="Zhang X."/>
        </authorList>
    </citation>
    <scope>NUCLEOTIDE SEQUENCE [LARGE SCALE GENOMIC DNA]</scope>
    <source>
        <strain evidence="1 2">HBUM206468</strain>
    </source>
</reference>
<organism evidence="1 2">
    <name type="scientific">Actinomadura alba</name>
    <dbReference type="NCBI Taxonomy" id="406431"/>
    <lineage>
        <taxon>Bacteria</taxon>
        <taxon>Bacillati</taxon>
        <taxon>Actinomycetota</taxon>
        <taxon>Actinomycetes</taxon>
        <taxon>Streptosporangiales</taxon>
        <taxon>Thermomonosporaceae</taxon>
        <taxon>Actinomadura</taxon>
    </lineage>
</organism>
<evidence type="ECO:0000313" key="2">
    <source>
        <dbReference type="Proteomes" id="UP000805614"/>
    </source>
</evidence>
<name>A0ABR7LZ18_9ACTN</name>
<dbReference type="Proteomes" id="UP000805614">
    <property type="component" value="Unassembled WGS sequence"/>
</dbReference>